<dbReference type="SUPFAM" id="SSF49899">
    <property type="entry name" value="Concanavalin A-like lectins/glucanases"/>
    <property type="match status" value="1"/>
</dbReference>
<accession>A0A0H2YPJ1</accession>
<dbReference type="Gene3D" id="2.120.10.10">
    <property type="match status" value="1"/>
</dbReference>
<dbReference type="eggNOG" id="COG4409">
    <property type="taxonomic scope" value="Bacteria"/>
</dbReference>
<dbReference type="AlphaFoldDB" id="A0A0H2YPJ1"/>
<proteinExistence type="predicted"/>
<dbReference type="SUPFAM" id="SSF50939">
    <property type="entry name" value="Sialidases"/>
    <property type="match status" value="1"/>
</dbReference>
<sequence>MRGKKICKSLEGDGVLSYSVKERFFSDLKEFVDISEDINKIKNLKEFTIVIKFRSNINSGDKTLFSILNSTKNSSELVLRLSDGKLNLYIRENHNLLCHIKSAKKYGDNSWHIVIMSLGDWGIKLYVDGNEVGYLKSPINLSMITELNSMNIGRALDNKGEGIRHFHGDIDYLDLYDRCLSREEVKELSKQEVKIGYDIPFIDLSKDKDRQVLVDKEEGVYLGHPSTVLMDDKKTMYVVYPKGHGVGPIVLKKSEDSGLTWSERLETPVSWNNSEETPIIYKIKKPNGISRIEMISGMPRGGEKGFRTSYSDDCGKTWSEFKHYFPTGKYGGIVAHASLTRLKNKKGDMDNKWLGIFHDLNYNNWKTYLSFDESGEEVWTEPVRLLEEHNLIEKTAQLCEIEVLRSPDGNQLALIARSQGKKNNSMIAFSNDEGETWTEPLELQGALMGERHKATYDPISGRLLITFREIIRDSKKTGDKNDWVAGHWVAWVGTYDDLVHNREGQYRIRLMEDFTPTEKSGDCGYAGNEVLDDGTFVLTSYGYWEKDYNKPYIKSLRVTLKEIDEIVREMV</sequence>
<gene>
    <name evidence="1" type="ordered locus">CPF_1759</name>
</gene>
<evidence type="ECO:0000313" key="2">
    <source>
        <dbReference type="Proteomes" id="UP000001823"/>
    </source>
</evidence>
<dbReference type="InterPro" id="IPR013320">
    <property type="entry name" value="ConA-like_dom_sf"/>
</dbReference>
<dbReference type="GeneID" id="93001956"/>
<evidence type="ECO:0000313" key="1">
    <source>
        <dbReference type="EMBL" id="ABG82852.1"/>
    </source>
</evidence>
<dbReference type="HOGENOM" id="CLU_477108_0_0_9"/>
<dbReference type="EMBL" id="CP000246">
    <property type="protein sequence ID" value="ABG82852.1"/>
    <property type="molecule type" value="Genomic_DNA"/>
</dbReference>
<dbReference type="CDD" id="cd15482">
    <property type="entry name" value="Sialidase_non-viral"/>
    <property type="match status" value="1"/>
</dbReference>
<dbReference type="InterPro" id="IPR036278">
    <property type="entry name" value="Sialidase_sf"/>
</dbReference>
<dbReference type="STRING" id="195103.CPF_1759"/>
<dbReference type="Pfam" id="PF13385">
    <property type="entry name" value="Laminin_G_3"/>
    <property type="match status" value="1"/>
</dbReference>
<name>A0A0H2YPJ1_CLOP1</name>
<organism evidence="1 2">
    <name type="scientific">Clostridium perfringens (strain ATCC 13124 / DSM 756 / JCM 1290 / NCIMB 6125 / NCTC 8237 / Type A)</name>
    <dbReference type="NCBI Taxonomy" id="195103"/>
    <lineage>
        <taxon>Bacteria</taxon>
        <taxon>Bacillati</taxon>
        <taxon>Bacillota</taxon>
        <taxon>Clostridia</taxon>
        <taxon>Eubacteriales</taxon>
        <taxon>Clostridiaceae</taxon>
        <taxon>Clostridium</taxon>
    </lineage>
</organism>
<dbReference type="RefSeq" id="WP_003456009.1">
    <property type="nucleotide sequence ID" value="NC_008261.1"/>
</dbReference>
<dbReference type="KEGG" id="cpf:CPF_1759"/>
<keyword evidence="2" id="KW-1185">Reference proteome</keyword>
<protein>
    <submittedName>
        <fullName evidence="1">BNR/Asp-box repeat domain protein</fullName>
    </submittedName>
</protein>
<dbReference type="Gene3D" id="2.60.120.200">
    <property type="match status" value="1"/>
</dbReference>
<dbReference type="Proteomes" id="UP000001823">
    <property type="component" value="Chromosome"/>
</dbReference>
<reference evidence="1 2" key="1">
    <citation type="journal article" date="2006" name="Genome Res.">
        <title>Skewed genomic variability in strains of the toxigenic bacterial pathogen, Clostridium perfringens.</title>
        <authorList>
            <person name="Myers G.S."/>
            <person name="Rasko D.A."/>
            <person name="Cheung J.K."/>
            <person name="Ravel J."/>
            <person name="Seshadri R."/>
            <person name="Deboy R.T."/>
            <person name="Ren Q."/>
            <person name="Varga J."/>
            <person name="Awad M.M."/>
            <person name="Brinkac L.M."/>
            <person name="Daugherty S.C."/>
            <person name="Haft D.H."/>
            <person name="Dodson R.J."/>
            <person name="Madupu R."/>
            <person name="Nelson W.C."/>
            <person name="Rosovitz M.J."/>
            <person name="Sullivan S.A."/>
            <person name="Khouri H."/>
            <person name="Dimitrov G.I."/>
            <person name="Watkins K.L."/>
            <person name="Mulligan S."/>
            <person name="Benton J."/>
            <person name="Radune D."/>
            <person name="Fisher D.J."/>
            <person name="Atkins H.S."/>
            <person name="Hiscox T."/>
            <person name="Jost B.H."/>
            <person name="Billington S.J."/>
            <person name="Songer J.G."/>
            <person name="McClane B.A."/>
            <person name="Titball R.W."/>
            <person name="Rood J.I."/>
            <person name="Melville S.B."/>
            <person name="Paulsen I.T."/>
        </authorList>
    </citation>
    <scope>NUCLEOTIDE SEQUENCE [LARGE SCALE GENOMIC DNA]</scope>
    <source>
        <strain evidence="2">ATCC 13124 / DSM 756 / JCM 1290 / NCIMB 6125 / NCTC 8237 / S 107 / Type A</strain>
    </source>
</reference>
<dbReference type="PaxDb" id="195103-CPF_1759"/>